<evidence type="ECO:0000256" key="6">
    <source>
        <dbReference type="ARBA" id="ARBA00023136"/>
    </source>
</evidence>
<evidence type="ECO:0000256" key="3">
    <source>
        <dbReference type="ARBA" id="ARBA00022692"/>
    </source>
</evidence>
<gene>
    <name evidence="9" type="ORF">K432DRAFT_363850</name>
</gene>
<comment type="similarity">
    <text evidence="2">Belongs to the TMEM208 family.</text>
</comment>
<feature type="compositionally biased region" description="Polar residues" evidence="7">
    <location>
        <begin position="152"/>
        <end position="161"/>
    </location>
</feature>
<dbReference type="Pfam" id="PF05620">
    <property type="entry name" value="TMEM208_SND2"/>
    <property type="match status" value="1"/>
</dbReference>
<evidence type="ECO:0000256" key="4">
    <source>
        <dbReference type="ARBA" id="ARBA00022824"/>
    </source>
</evidence>
<reference evidence="9 10" key="1">
    <citation type="journal article" date="2016" name="Nat. Commun.">
        <title>Ectomycorrhizal ecology is imprinted in the genome of the dominant symbiotic fungus Cenococcum geophilum.</title>
        <authorList>
            <consortium name="DOE Joint Genome Institute"/>
            <person name="Peter M."/>
            <person name="Kohler A."/>
            <person name="Ohm R.A."/>
            <person name="Kuo A."/>
            <person name="Krutzmann J."/>
            <person name="Morin E."/>
            <person name="Arend M."/>
            <person name="Barry K.W."/>
            <person name="Binder M."/>
            <person name="Choi C."/>
            <person name="Clum A."/>
            <person name="Copeland A."/>
            <person name="Grisel N."/>
            <person name="Haridas S."/>
            <person name="Kipfer T."/>
            <person name="LaButti K."/>
            <person name="Lindquist E."/>
            <person name="Lipzen A."/>
            <person name="Maire R."/>
            <person name="Meier B."/>
            <person name="Mihaltcheva S."/>
            <person name="Molinier V."/>
            <person name="Murat C."/>
            <person name="Poggeler S."/>
            <person name="Quandt C.A."/>
            <person name="Sperisen C."/>
            <person name="Tritt A."/>
            <person name="Tisserant E."/>
            <person name="Crous P.W."/>
            <person name="Henrissat B."/>
            <person name="Nehls U."/>
            <person name="Egli S."/>
            <person name="Spatafora J.W."/>
            <person name="Grigoriev I.V."/>
            <person name="Martin F.M."/>
        </authorList>
    </citation>
    <scope>NUCLEOTIDE SEQUENCE [LARGE SCALE GENOMIC DNA]</scope>
    <source>
        <strain evidence="9 10">CBS 459.81</strain>
    </source>
</reference>
<keyword evidence="6 8" id="KW-0472">Membrane</keyword>
<dbReference type="Proteomes" id="UP000250266">
    <property type="component" value="Unassembled WGS sequence"/>
</dbReference>
<evidence type="ECO:0000313" key="9">
    <source>
        <dbReference type="EMBL" id="OCK74250.1"/>
    </source>
</evidence>
<dbReference type="PANTHER" id="PTHR13505:SF7">
    <property type="entry name" value="TRANSMEMBRANE PROTEIN 208"/>
    <property type="match status" value="1"/>
</dbReference>
<protein>
    <submittedName>
        <fullName evidence="9">DUF788-domain-containing protein</fullName>
    </submittedName>
</protein>
<evidence type="ECO:0000256" key="1">
    <source>
        <dbReference type="ARBA" id="ARBA00004477"/>
    </source>
</evidence>
<feature type="transmembrane region" description="Helical" evidence="8">
    <location>
        <begin position="48"/>
        <end position="65"/>
    </location>
</feature>
<keyword evidence="4" id="KW-0256">Endoplasmic reticulum</keyword>
<comment type="subcellular location">
    <subcellularLocation>
        <location evidence="1">Endoplasmic reticulum membrane</location>
        <topology evidence="1">Multi-pass membrane protein</topology>
    </subcellularLocation>
</comment>
<evidence type="ECO:0000256" key="5">
    <source>
        <dbReference type="ARBA" id="ARBA00022989"/>
    </source>
</evidence>
<dbReference type="InterPro" id="IPR008506">
    <property type="entry name" value="SND2/TMEM208"/>
</dbReference>
<feature type="region of interest" description="Disordered" evidence="7">
    <location>
        <begin position="148"/>
        <end position="177"/>
    </location>
</feature>
<dbReference type="OrthoDB" id="10012212at2759"/>
<dbReference type="AlphaFoldDB" id="A0A8E2DZ42"/>
<evidence type="ECO:0000256" key="8">
    <source>
        <dbReference type="SAM" id="Phobius"/>
    </source>
</evidence>
<keyword evidence="10" id="KW-1185">Reference proteome</keyword>
<accession>A0A8E2DZ42</accession>
<dbReference type="GO" id="GO:0006624">
    <property type="term" value="P:vacuolar protein processing"/>
    <property type="evidence" value="ECO:0007669"/>
    <property type="project" value="TreeGrafter"/>
</dbReference>
<name>A0A8E2DZ42_9PEZI</name>
<evidence type="ECO:0000313" key="10">
    <source>
        <dbReference type="Proteomes" id="UP000250266"/>
    </source>
</evidence>
<organism evidence="9 10">
    <name type="scientific">Lepidopterella palustris CBS 459.81</name>
    <dbReference type="NCBI Taxonomy" id="1314670"/>
    <lineage>
        <taxon>Eukaryota</taxon>
        <taxon>Fungi</taxon>
        <taxon>Dikarya</taxon>
        <taxon>Ascomycota</taxon>
        <taxon>Pezizomycotina</taxon>
        <taxon>Dothideomycetes</taxon>
        <taxon>Pleosporomycetidae</taxon>
        <taxon>Mytilinidiales</taxon>
        <taxon>Argynnaceae</taxon>
        <taxon>Lepidopterella</taxon>
    </lineage>
</organism>
<evidence type="ECO:0000256" key="2">
    <source>
        <dbReference type="ARBA" id="ARBA00009950"/>
    </source>
</evidence>
<dbReference type="PANTHER" id="PTHR13505">
    <property type="entry name" value="TRANSMEMBRANE PROTEIN 208"/>
    <property type="match status" value="1"/>
</dbReference>
<keyword evidence="3 8" id="KW-0812">Transmembrane</keyword>
<dbReference type="GO" id="GO:0005789">
    <property type="term" value="C:endoplasmic reticulum membrane"/>
    <property type="evidence" value="ECO:0007669"/>
    <property type="project" value="UniProtKB-SubCell"/>
</dbReference>
<dbReference type="EMBL" id="KV745521">
    <property type="protein sequence ID" value="OCK74250.1"/>
    <property type="molecule type" value="Genomic_DNA"/>
</dbReference>
<keyword evidence="5 8" id="KW-1133">Transmembrane helix</keyword>
<feature type="transmembrane region" description="Helical" evidence="8">
    <location>
        <begin position="95"/>
        <end position="112"/>
    </location>
</feature>
<sequence length="177" mass="19791">MAKKAAKTLAARNTAILNRTRVLTIGFHLFYLTLRCLVFRTSLTHNSLLIWILLSLPSLFIQFQFERIGRPTFGTAPGELLRSGDDLEAQGLTEYMWDVLYWTYGCVALAAVLGDVAWWLWGVIPIYSVYLAYTTFMGARGGMQSLAGGTDSAGTPQAGSKRQQKMEKRGGQKQLYR</sequence>
<evidence type="ECO:0000256" key="7">
    <source>
        <dbReference type="SAM" id="MobiDB-lite"/>
    </source>
</evidence>
<dbReference type="GO" id="GO:0005773">
    <property type="term" value="C:vacuole"/>
    <property type="evidence" value="ECO:0007669"/>
    <property type="project" value="GOC"/>
</dbReference>
<proteinExistence type="inferred from homology"/>